<evidence type="ECO:0000313" key="1">
    <source>
        <dbReference type="EMBL" id="CUN74622.1"/>
    </source>
</evidence>
<gene>
    <name evidence="1" type="ORF">ERS852481_00753</name>
</gene>
<dbReference type="NCBIfam" id="NF040910">
    <property type="entry name" value="CD1375_fam"/>
    <property type="match status" value="1"/>
</dbReference>
<protein>
    <submittedName>
        <fullName evidence="1">Uncharacterized protein</fullName>
    </submittedName>
</protein>
<proteinExistence type="predicted"/>
<dbReference type="InterPro" id="IPR047907">
    <property type="entry name" value="CD1375-like"/>
</dbReference>
<dbReference type="Proteomes" id="UP000095362">
    <property type="component" value="Unassembled WGS sequence"/>
</dbReference>
<dbReference type="EMBL" id="CYZK01000003">
    <property type="protein sequence ID" value="CUN74622.1"/>
    <property type="molecule type" value="Genomic_DNA"/>
</dbReference>
<dbReference type="AlphaFoldDB" id="A0A173ZDY9"/>
<organism evidence="1 2">
    <name type="scientific">Coprococcus comes</name>
    <dbReference type="NCBI Taxonomy" id="410072"/>
    <lineage>
        <taxon>Bacteria</taxon>
        <taxon>Bacillati</taxon>
        <taxon>Bacillota</taxon>
        <taxon>Clostridia</taxon>
        <taxon>Lachnospirales</taxon>
        <taxon>Lachnospiraceae</taxon>
        <taxon>Coprococcus</taxon>
    </lineage>
</organism>
<sequence>MAIKAIINAYVRRIKRGTITINDVPEEIREEVRAIIEGK</sequence>
<name>A0A173ZDY9_9FIRM</name>
<dbReference type="RefSeq" id="WP_278319676.1">
    <property type="nucleotide sequence ID" value="NZ_CYZK01000003.1"/>
</dbReference>
<accession>A0A173ZDY9</accession>
<evidence type="ECO:0000313" key="2">
    <source>
        <dbReference type="Proteomes" id="UP000095362"/>
    </source>
</evidence>
<reference evidence="1 2" key="1">
    <citation type="submission" date="2015-09" db="EMBL/GenBank/DDBJ databases">
        <authorList>
            <consortium name="Pathogen Informatics"/>
        </authorList>
    </citation>
    <scope>NUCLEOTIDE SEQUENCE [LARGE SCALE GENOMIC DNA]</scope>
    <source>
        <strain evidence="1 2">2789STDY5834866</strain>
    </source>
</reference>